<dbReference type="EMBL" id="JAYGGQ010000002">
    <property type="protein sequence ID" value="MEA5454046.1"/>
    <property type="molecule type" value="Genomic_DNA"/>
</dbReference>
<sequence>MLTQPRHDVTHYRYTVFWSKEDGEFVGTVAEFPSLSFLDESQTRALEGIEELVADVIEDMLNSGEEIPVPLSEREYSGNIRLRVTPKKHRELAVRAQEQGVSLNRFLNSLLP</sequence>
<dbReference type="Pfam" id="PF05534">
    <property type="entry name" value="HicB"/>
    <property type="match status" value="1"/>
</dbReference>
<protein>
    <submittedName>
        <fullName evidence="1">Toxin-antitoxin system HicB family antitoxin</fullName>
    </submittedName>
</protein>
<dbReference type="InterPro" id="IPR008651">
    <property type="entry name" value="Uncharacterised_HicB"/>
</dbReference>
<dbReference type="RefSeq" id="WP_323277836.1">
    <property type="nucleotide sequence ID" value="NZ_JAYGGQ010000002.1"/>
</dbReference>
<proteinExistence type="predicted"/>
<dbReference type="Proteomes" id="UP001304769">
    <property type="component" value="Unassembled WGS sequence"/>
</dbReference>
<accession>A0ABU5T3J6</accession>
<evidence type="ECO:0000313" key="1">
    <source>
        <dbReference type="EMBL" id="MEA5454046.1"/>
    </source>
</evidence>
<evidence type="ECO:0000313" key="2">
    <source>
        <dbReference type="Proteomes" id="UP001304769"/>
    </source>
</evidence>
<comment type="caution">
    <text evidence="1">The sequence shown here is derived from an EMBL/GenBank/DDBJ whole genome shotgun (WGS) entry which is preliminary data.</text>
</comment>
<dbReference type="InterPro" id="IPR035069">
    <property type="entry name" value="TTHA1013/TTHA0281-like"/>
</dbReference>
<dbReference type="Gene3D" id="3.30.160.250">
    <property type="match status" value="1"/>
</dbReference>
<dbReference type="SUPFAM" id="SSF143100">
    <property type="entry name" value="TTHA1013/TTHA0281-like"/>
    <property type="match status" value="1"/>
</dbReference>
<gene>
    <name evidence="1" type="ORF">SPF06_04850</name>
</gene>
<name>A0ABU5T3J6_9MICC</name>
<reference evidence="1 2" key="1">
    <citation type="submission" date="2023-12" db="EMBL/GenBank/DDBJ databases">
        <title>Sinomonas terricola sp. nov, isolated from litchi orchard soil in Guangdong, PR China.</title>
        <authorList>
            <person name="Jiaxin W."/>
            <person name="Yang Z."/>
            <person name="Honghui Z."/>
        </authorList>
    </citation>
    <scope>NUCLEOTIDE SEQUENCE [LARGE SCALE GENOMIC DNA]</scope>
    <source>
        <strain evidence="1 2">JGH33</strain>
    </source>
</reference>
<organism evidence="1 2">
    <name type="scientific">Sinomonas terricola</name>
    <dbReference type="NCBI Taxonomy" id="3110330"/>
    <lineage>
        <taxon>Bacteria</taxon>
        <taxon>Bacillati</taxon>
        <taxon>Actinomycetota</taxon>
        <taxon>Actinomycetes</taxon>
        <taxon>Micrococcales</taxon>
        <taxon>Micrococcaceae</taxon>
        <taxon>Sinomonas</taxon>
    </lineage>
</organism>
<keyword evidence="2" id="KW-1185">Reference proteome</keyword>